<gene>
    <name evidence="6" type="ORF">CN97_14065</name>
</gene>
<dbReference type="InterPro" id="IPR036263">
    <property type="entry name" value="Chorismate_II_sf"/>
</dbReference>
<reference evidence="6 7" key="1">
    <citation type="submission" date="2014-03" db="EMBL/GenBank/DDBJ databases">
        <title>Genome of Haematobacter massiliensis CCUG 47968.</title>
        <authorList>
            <person name="Wang D."/>
            <person name="Wang G."/>
        </authorList>
    </citation>
    <scope>NUCLEOTIDE SEQUENCE [LARGE SCALE GENOMIC DNA]</scope>
    <source>
        <strain evidence="6 7">CCUG 47968</strain>
    </source>
</reference>
<feature type="binding site" evidence="3">
    <location>
        <position position="31"/>
    </location>
    <ligand>
        <name>substrate</name>
    </ligand>
</feature>
<dbReference type="InterPro" id="IPR036979">
    <property type="entry name" value="CM_dom_sf"/>
</dbReference>
<dbReference type="EC" id="5.4.99.5" evidence="1"/>
<feature type="binding site" evidence="3">
    <location>
        <position position="91"/>
    </location>
    <ligand>
        <name>substrate</name>
    </ligand>
</feature>
<keyword evidence="2" id="KW-0413">Isomerase</keyword>
<dbReference type="GO" id="GO:0009697">
    <property type="term" value="P:salicylic acid biosynthetic process"/>
    <property type="evidence" value="ECO:0007669"/>
    <property type="project" value="InterPro"/>
</dbReference>
<proteinExistence type="predicted"/>
<evidence type="ECO:0000259" key="5">
    <source>
        <dbReference type="PROSITE" id="PS51168"/>
    </source>
</evidence>
<protein>
    <recommendedName>
        <fullName evidence="1">chorismate mutase</fullName>
        <ecNumber evidence="1">5.4.99.5</ecNumber>
    </recommendedName>
</protein>
<dbReference type="STRING" id="195105.CN97_14065"/>
<dbReference type="EMBL" id="JGYG01000003">
    <property type="protein sequence ID" value="KFI30662.1"/>
    <property type="molecule type" value="Genomic_DNA"/>
</dbReference>
<dbReference type="InterPro" id="IPR051331">
    <property type="entry name" value="Chorismate_mutase-related"/>
</dbReference>
<comment type="caution">
    <text evidence="6">The sequence shown here is derived from an EMBL/GenBank/DDBJ whole genome shotgun (WGS) entry which is preliminary data.</text>
</comment>
<dbReference type="GO" id="GO:0004106">
    <property type="term" value="F:chorismate mutase activity"/>
    <property type="evidence" value="ECO:0007669"/>
    <property type="project" value="UniProtKB-EC"/>
</dbReference>
<dbReference type="GO" id="GO:0016835">
    <property type="term" value="F:carbon-oxygen lyase activity"/>
    <property type="evidence" value="ECO:0007669"/>
    <property type="project" value="InterPro"/>
</dbReference>
<evidence type="ECO:0000313" key="7">
    <source>
        <dbReference type="Proteomes" id="UP000028826"/>
    </source>
</evidence>
<feature type="compositionally biased region" description="Polar residues" evidence="4">
    <location>
        <begin position="101"/>
        <end position="115"/>
    </location>
</feature>
<dbReference type="Proteomes" id="UP000028826">
    <property type="component" value="Unassembled WGS sequence"/>
</dbReference>
<sequence length="115" mass="12529">MQQPQDCLSMAELRPAIDALDREIVALLVRRAAYIDRAAQLKPTEGLPARIDARVEEVVANVRRAGTELGLDPDLAEALWRHLIDWSIAREEQVLGPSAARSGTSSASPSEGQTE</sequence>
<dbReference type="PROSITE" id="PS51168">
    <property type="entry name" value="CHORISMATE_MUT_2"/>
    <property type="match status" value="1"/>
</dbReference>
<evidence type="ECO:0000256" key="4">
    <source>
        <dbReference type="SAM" id="MobiDB-lite"/>
    </source>
</evidence>
<dbReference type="AlphaFoldDB" id="A0A086Y8R2"/>
<evidence type="ECO:0000256" key="3">
    <source>
        <dbReference type="PIRSR" id="PIRSR029775-1"/>
    </source>
</evidence>
<dbReference type="Gene3D" id="1.20.59.10">
    <property type="entry name" value="Chorismate mutase"/>
    <property type="match status" value="1"/>
</dbReference>
<name>A0A086Y8R2_9RHOB</name>
<dbReference type="GO" id="GO:0046417">
    <property type="term" value="P:chorismate metabolic process"/>
    <property type="evidence" value="ECO:0007669"/>
    <property type="project" value="InterPro"/>
</dbReference>
<organism evidence="6 7">
    <name type="scientific">Haematobacter massiliensis</name>
    <dbReference type="NCBI Taxonomy" id="195105"/>
    <lineage>
        <taxon>Bacteria</taxon>
        <taxon>Pseudomonadati</taxon>
        <taxon>Pseudomonadota</taxon>
        <taxon>Alphaproteobacteria</taxon>
        <taxon>Rhodobacterales</taxon>
        <taxon>Paracoccaceae</taxon>
        <taxon>Haematobacter</taxon>
    </lineage>
</organism>
<dbReference type="SUPFAM" id="SSF48600">
    <property type="entry name" value="Chorismate mutase II"/>
    <property type="match status" value="1"/>
</dbReference>
<dbReference type="InterPro" id="IPR008241">
    <property type="entry name" value="Isochorismate_pyruvate-lyase"/>
</dbReference>
<accession>A0A086Y8R2</accession>
<feature type="binding site" evidence="3">
    <location>
        <position position="14"/>
    </location>
    <ligand>
        <name>substrate</name>
    </ligand>
</feature>
<dbReference type="PANTHER" id="PTHR38041">
    <property type="entry name" value="CHORISMATE MUTASE"/>
    <property type="match status" value="1"/>
</dbReference>
<evidence type="ECO:0000256" key="1">
    <source>
        <dbReference type="ARBA" id="ARBA00012404"/>
    </source>
</evidence>
<feature type="domain" description="Chorismate mutase" evidence="5">
    <location>
        <begin position="4"/>
        <end position="95"/>
    </location>
</feature>
<dbReference type="InterPro" id="IPR002701">
    <property type="entry name" value="CM_II_prokaryot"/>
</dbReference>
<dbReference type="eggNOG" id="COG1605">
    <property type="taxonomic scope" value="Bacteria"/>
</dbReference>
<dbReference type="Pfam" id="PF01817">
    <property type="entry name" value="CM_2"/>
    <property type="match status" value="1"/>
</dbReference>
<dbReference type="PIRSF" id="PIRSF029775">
    <property type="entry name" value="Isochor_pyr_lyas"/>
    <property type="match status" value="1"/>
</dbReference>
<feature type="region of interest" description="Disordered" evidence="4">
    <location>
        <begin position="95"/>
        <end position="115"/>
    </location>
</feature>
<evidence type="ECO:0000256" key="2">
    <source>
        <dbReference type="ARBA" id="ARBA00023235"/>
    </source>
</evidence>
<dbReference type="PANTHER" id="PTHR38041:SF1">
    <property type="entry name" value="CHORISMATE MUTASE"/>
    <property type="match status" value="1"/>
</dbReference>
<keyword evidence="7" id="KW-1185">Reference proteome</keyword>
<dbReference type="SMART" id="SM00830">
    <property type="entry name" value="CM_2"/>
    <property type="match status" value="1"/>
</dbReference>
<evidence type="ECO:0000313" key="6">
    <source>
        <dbReference type="EMBL" id="KFI30662.1"/>
    </source>
</evidence>
<feature type="binding site" evidence="3">
    <location>
        <position position="42"/>
    </location>
    <ligand>
        <name>substrate</name>
    </ligand>
</feature>